<dbReference type="EMBL" id="BMYT01000002">
    <property type="protein sequence ID" value="GGX10155.1"/>
    <property type="molecule type" value="Genomic_DNA"/>
</dbReference>
<name>A0ABQ2XCH7_9BURK</name>
<evidence type="ECO:0000313" key="2">
    <source>
        <dbReference type="Proteomes" id="UP000620127"/>
    </source>
</evidence>
<accession>A0ABQ2XCH7</accession>
<reference evidence="2" key="1">
    <citation type="journal article" date="2019" name="Int. J. Syst. Evol. Microbiol.">
        <title>The Global Catalogue of Microorganisms (GCM) 10K type strain sequencing project: providing services to taxonomists for standard genome sequencing and annotation.</title>
        <authorList>
            <consortium name="The Broad Institute Genomics Platform"/>
            <consortium name="The Broad Institute Genome Sequencing Center for Infectious Disease"/>
            <person name="Wu L."/>
            <person name="Ma J."/>
        </authorList>
    </citation>
    <scope>NUCLEOTIDE SEQUENCE [LARGE SCALE GENOMIC DNA]</scope>
    <source>
        <strain evidence="2">KCTC 23916</strain>
    </source>
</reference>
<dbReference type="Proteomes" id="UP000620127">
    <property type="component" value="Unassembled WGS sequence"/>
</dbReference>
<dbReference type="InterPro" id="IPR010869">
    <property type="entry name" value="DUF1501"/>
</dbReference>
<keyword evidence="2" id="KW-1185">Reference proteome</keyword>
<protein>
    <submittedName>
        <fullName evidence="1">Tat pathway signal protein</fullName>
    </submittedName>
</protein>
<proteinExistence type="predicted"/>
<dbReference type="RefSeq" id="WP_189345496.1">
    <property type="nucleotide sequence ID" value="NZ_BMYT01000002.1"/>
</dbReference>
<dbReference type="PANTHER" id="PTHR43737:SF1">
    <property type="entry name" value="DUF1501 DOMAIN-CONTAINING PROTEIN"/>
    <property type="match status" value="1"/>
</dbReference>
<gene>
    <name evidence="1" type="ORF">GCM10011282_15560</name>
</gene>
<evidence type="ECO:0000313" key="1">
    <source>
        <dbReference type="EMBL" id="GGX10155.1"/>
    </source>
</evidence>
<dbReference type="PROSITE" id="PS51318">
    <property type="entry name" value="TAT"/>
    <property type="match status" value="1"/>
</dbReference>
<sequence>MNHPSETNPSRRAFLQRVGALSLAGVATPWAVNLATMAEASAANAQDYKAIVCVFLYGGNDYANTLVPYDSQSYNAYQSLRPNLAYARDRLHATALKSSQALIDRNGVQRQYALAPELAPILPLFDSGKLGALLNVGSLVQPTSKTQYTNKSVALPPKLFSHNDQQSIWQSSSPEGAVSGWGGRMGDLFVSGNGKATFTCVNVSGNAVFLSGKQAVQYQVTSNGSVPLNGLSTPLFGSSACSDALRQIVTQSRTHLFEHEYNRVSTRSIEADQVLSAALASAPPITTPFPADNRLASQLKMVARMIASASALSAKRQVFFVSLGGFDTHDGLLTEHPILLKTVADALAAFYNATVELGVANSVTAFTASDFGRTLTGNNDGSDHGWGSMHFMLGGAVKGGSLYGTAPLVANNGEDDVGQGRLLPTTSVEQYAATLGKWLGITDSALIDLLPNLRNFDTNSRSLGFL</sequence>
<dbReference type="Pfam" id="PF07394">
    <property type="entry name" value="DUF1501"/>
    <property type="match status" value="1"/>
</dbReference>
<dbReference type="InterPro" id="IPR006311">
    <property type="entry name" value="TAT_signal"/>
</dbReference>
<comment type="caution">
    <text evidence="1">The sequence shown here is derived from an EMBL/GenBank/DDBJ whole genome shotgun (WGS) entry which is preliminary data.</text>
</comment>
<organism evidence="1 2">
    <name type="scientific">Undibacterium macrobrachii</name>
    <dbReference type="NCBI Taxonomy" id="1119058"/>
    <lineage>
        <taxon>Bacteria</taxon>
        <taxon>Pseudomonadati</taxon>
        <taxon>Pseudomonadota</taxon>
        <taxon>Betaproteobacteria</taxon>
        <taxon>Burkholderiales</taxon>
        <taxon>Oxalobacteraceae</taxon>
        <taxon>Undibacterium</taxon>
    </lineage>
</organism>
<dbReference type="PANTHER" id="PTHR43737">
    <property type="entry name" value="BLL7424 PROTEIN"/>
    <property type="match status" value="1"/>
</dbReference>